<keyword evidence="2" id="KW-1185">Reference proteome</keyword>
<evidence type="ECO:0000313" key="2">
    <source>
        <dbReference type="Proteomes" id="UP000184383"/>
    </source>
</evidence>
<dbReference type="STRING" id="1073089.A0A1L9R3W0"/>
<sequence>GIGRVALNRLRFNHDSPAARMLDQSNVDRLVDVFKEVGCNNRDAEHSIPVVITRDQLHRVLQRSGLSADNLRSNDHEPPYLKLRKKEALSCLHGQHRHAAACRFLRHHPREDRWWTVTLYD</sequence>
<dbReference type="AlphaFoldDB" id="A0A1L9R3W0"/>
<dbReference type="VEuPathDB" id="FungiDB:ASPWEDRAFT_86567"/>
<organism evidence="1 2">
    <name type="scientific">Aspergillus wentii DTO 134E9</name>
    <dbReference type="NCBI Taxonomy" id="1073089"/>
    <lineage>
        <taxon>Eukaryota</taxon>
        <taxon>Fungi</taxon>
        <taxon>Dikarya</taxon>
        <taxon>Ascomycota</taxon>
        <taxon>Pezizomycotina</taxon>
        <taxon>Eurotiomycetes</taxon>
        <taxon>Eurotiomycetidae</taxon>
        <taxon>Eurotiales</taxon>
        <taxon>Aspergillaceae</taxon>
        <taxon>Aspergillus</taxon>
        <taxon>Aspergillus subgen. Cremei</taxon>
    </lineage>
</organism>
<dbReference type="RefSeq" id="XP_040683267.1">
    <property type="nucleotide sequence ID" value="XM_040839576.1"/>
</dbReference>
<dbReference type="Pfam" id="PF12520">
    <property type="entry name" value="DUF3723"/>
    <property type="match status" value="1"/>
</dbReference>
<feature type="non-terminal residue" evidence="1">
    <location>
        <position position="1"/>
    </location>
</feature>
<reference evidence="2" key="1">
    <citation type="journal article" date="2017" name="Genome Biol.">
        <title>Comparative genomics reveals high biological diversity and specific adaptations in the industrially and medically important fungal genus Aspergillus.</title>
        <authorList>
            <person name="de Vries R.P."/>
            <person name="Riley R."/>
            <person name="Wiebenga A."/>
            <person name="Aguilar-Osorio G."/>
            <person name="Amillis S."/>
            <person name="Uchima C.A."/>
            <person name="Anderluh G."/>
            <person name="Asadollahi M."/>
            <person name="Askin M."/>
            <person name="Barry K."/>
            <person name="Battaglia E."/>
            <person name="Bayram O."/>
            <person name="Benocci T."/>
            <person name="Braus-Stromeyer S.A."/>
            <person name="Caldana C."/>
            <person name="Canovas D."/>
            <person name="Cerqueira G.C."/>
            <person name="Chen F."/>
            <person name="Chen W."/>
            <person name="Choi C."/>
            <person name="Clum A."/>
            <person name="Dos Santos R.A."/>
            <person name="Damasio A.R."/>
            <person name="Diallinas G."/>
            <person name="Emri T."/>
            <person name="Fekete E."/>
            <person name="Flipphi M."/>
            <person name="Freyberg S."/>
            <person name="Gallo A."/>
            <person name="Gournas C."/>
            <person name="Habgood R."/>
            <person name="Hainaut M."/>
            <person name="Harispe M.L."/>
            <person name="Henrissat B."/>
            <person name="Hilden K.S."/>
            <person name="Hope R."/>
            <person name="Hossain A."/>
            <person name="Karabika E."/>
            <person name="Karaffa L."/>
            <person name="Karanyi Z."/>
            <person name="Krasevec N."/>
            <person name="Kuo A."/>
            <person name="Kusch H."/>
            <person name="LaButti K."/>
            <person name="Lagendijk E.L."/>
            <person name="Lapidus A."/>
            <person name="Levasseur A."/>
            <person name="Lindquist E."/>
            <person name="Lipzen A."/>
            <person name="Logrieco A.F."/>
            <person name="MacCabe A."/>
            <person name="Maekelae M.R."/>
            <person name="Malavazi I."/>
            <person name="Melin P."/>
            <person name="Meyer V."/>
            <person name="Mielnichuk N."/>
            <person name="Miskei M."/>
            <person name="Molnar A.P."/>
            <person name="Mule G."/>
            <person name="Ngan C.Y."/>
            <person name="Orejas M."/>
            <person name="Orosz E."/>
            <person name="Ouedraogo J.P."/>
            <person name="Overkamp K.M."/>
            <person name="Park H.-S."/>
            <person name="Perrone G."/>
            <person name="Piumi F."/>
            <person name="Punt P.J."/>
            <person name="Ram A.F."/>
            <person name="Ramon A."/>
            <person name="Rauscher S."/>
            <person name="Record E."/>
            <person name="Riano-Pachon D.M."/>
            <person name="Robert V."/>
            <person name="Roehrig J."/>
            <person name="Ruller R."/>
            <person name="Salamov A."/>
            <person name="Salih N.S."/>
            <person name="Samson R.A."/>
            <person name="Sandor E."/>
            <person name="Sanguinetti M."/>
            <person name="Schuetze T."/>
            <person name="Sepcic K."/>
            <person name="Shelest E."/>
            <person name="Sherlock G."/>
            <person name="Sophianopoulou V."/>
            <person name="Squina F.M."/>
            <person name="Sun H."/>
            <person name="Susca A."/>
            <person name="Todd R.B."/>
            <person name="Tsang A."/>
            <person name="Unkles S.E."/>
            <person name="van de Wiele N."/>
            <person name="van Rossen-Uffink D."/>
            <person name="Oliveira J.V."/>
            <person name="Vesth T.C."/>
            <person name="Visser J."/>
            <person name="Yu J.-H."/>
            <person name="Zhou M."/>
            <person name="Andersen M.R."/>
            <person name="Archer D.B."/>
            <person name="Baker S.E."/>
            <person name="Benoit I."/>
            <person name="Brakhage A.A."/>
            <person name="Braus G.H."/>
            <person name="Fischer R."/>
            <person name="Frisvad J.C."/>
            <person name="Goldman G.H."/>
            <person name="Houbraken J."/>
            <person name="Oakley B."/>
            <person name="Pocsi I."/>
            <person name="Scazzocchio C."/>
            <person name="Seiboth B."/>
            <person name="vanKuyk P.A."/>
            <person name="Wortman J."/>
            <person name="Dyer P.S."/>
            <person name="Grigoriev I.V."/>
        </authorList>
    </citation>
    <scope>NUCLEOTIDE SEQUENCE [LARGE SCALE GENOMIC DNA]</scope>
    <source>
        <strain evidence="2">DTO 134E9</strain>
    </source>
</reference>
<dbReference type="OrthoDB" id="4227485at2759"/>
<evidence type="ECO:0000313" key="1">
    <source>
        <dbReference type="EMBL" id="OJJ29590.1"/>
    </source>
</evidence>
<name>A0A1L9R3W0_ASPWE</name>
<gene>
    <name evidence="1" type="ORF">ASPWEDRAFT_86567</name>
</gene>
<dbReference type="Proteomes" id="UP000184383">
    <property type="component" value="Unassembled WGS sequence"/>
</dbReference>
<proteinExistence type="predicted"/>
<accession>A0A1L9R3W0</accession>
<dbReference type="GeneID" id="63755424"/>
<protein>
    <submittedName>
        <fullName evidence="1">Uncharacterized protein</fullName>
    </submittedName>
</protein>
<dbReference type="InterPro" id="IPR022198">
    <property type="entry name" value="DUF3723"/>
</dbReference>
<dbReference type="EMBL" id="KV878220">
    <property type="protein sequence ID" value="OJJ29590.1"/>
    <property type="molecule type" value="Genomic_DNA"/>
</dbReference>
<feature type="non-terminal residue" evidence="1">
    <location>
        <position position="121"/>
    </location>
</feature>